<reference evidence="1 2" key="3">
    <citation type="journal article" date="1997" name="Protein Eng.">
        <title>High-resolution crystal structure of M-protease: phylogeny aided analysis of the high-alkaline adaptation mechanism.</title>
        <authorList>
            <person name="Shirai T."/>
            <person name="Suzuki A."/>
            <person name="Yamane T."/>
            <person name="Ashida T."/>
            <person name="Kobayashi T."/>
            <person name="Ito S."/>
        </authorList>
    </citation>
    <scope>NUCLEOTIDE SEQUENCE [LARGE SCALE GENOMIC DNA]</scope>
    <source>
        <strain evidence="1 2">KSM-K16</strain>
    </source>
</reference>
<dbReference type="RefSeq" id="WP_011247700.1">
    <property type="nucleotide sequence ID" value="NC_006582.1"/>
</dbReference>
<keyword evidence="2" id="KW-1185">Reference proteome</keyword>
<reference evidence="1 2" key="1">
    <citation type="journal article" date="1994" name="J. Ferment. Bioeng.">
        <title>Molecular cloning and nucleotide sequence of the gene for an alkaline protease from the alkalophilic Bacillus sp. KSM-K16.</title>
        <authorList>
            <person name="Hakamada Y."/>
            <person name="Kobayashi T."/>
            <person name="Hitomi J."/>
            <person name="Kawai S."/>
            <person name="Ito S."/>
        </authorList>
    </citation>
    <scope>NUCLEOTIDE SEQUENCE [LARGE SCALE GENOMIC DNA]</scope>
    <source>
        <strain evidence="1 2">KSM-K16</strain>
    </source>
</reference>
<dbReference type="KEGG" id="bcl:ABC2858"/>
<protein>
    <submittedName>
        <fullName evidence="1">Uncharacterized protein</fullName>
    </submittedName>
</protein>
<dbReference type="eggNOG" id="ENOG5030EA8">
    <property type="taxonomic scope" value="Bacteria"/>
</dbReference>
<dbReference type="AlphaFoldDB" id="Q5WE18"/>
<organism evidence="1 2">
    <name type="scientific">Shouchella clausii (strain KSM-K16)</name>
    <name type="common">Alkalihalobacillus clausii</name>
    <dbReference type="NCBI Taxonomy" id="66692"/>
    <lineage>
        <taxon>Bacteria</taxon>
        <taxon>Bacillati</taxon>
        <taxon>Bacillota</taxon>
        <taxon>Bacilli</taxon>
        <taxon>Bacillales</taxon>
        <taxon>Bacillaceae</taxon>
        <taxon>Shouchella</taxon>
    </lineage>
</organism>
<dbReference type="EMBL" id="AP006627">
    <property type="protein sequence ID" value="BAD65392.1"/>
    <property type="molecule type" value="Genomic_DNA"/>
</dbReference>
<reference evidence="1 2" key="2">
    <citation type="journal article" date="1995" name="Appl. Microbiol. Biotechnol.">
        <title>Purification and properties of an alkaline protease from alkalophilic Bacillus sp. KSM-K16.</title>
        <authorList>
            <person name="Kobayashi T."/>
            <person name="Hakamada Y."/>
            <person name="Adachi S."/>
            <person name="Hitomi J."/>
            <person name="Yoshimatsu T."/>
            <person name="Koike K."/>
            <person name="Kawai S."/>
            <person name="Ito S."/>
        </authorList>
    </citation>
    <scope>NUCLEOTIDE SEQUENCE [LARGE SCALE GENOMIC DNA]</scope>
    <source>
        <strain evidence="1 2">KSM-K16</strain>
    </source>
</reference>
<sequence length="111" mass="12955">MNSTISAKEALRGPIEIYENDFTDGYRGYDKEVLDKIFLKLIVAVTRLEHDIRYCHRPECRCSPESNIKHLIDDYHDVIMGDLLSGVCGLSEVPLPRLREFIKQFEFHEIK</sequence>
<dbReference type="HOGENOM" id="CLU_2178623_0_0_9"/>
<proteinExistence type="predicted"/>
<dbReference type="Proteomes" id="UP000001168">
    <property type="component" value="Chromosome"/>
</dbReference>
<accession>Q5WE18</accession>
<name>Q5WE18_SHOC1</name>
<reference evidence="2" key="4">
    <citation type="submission" date="2003-10" db="EMBL/GenBank/DDBJ databases">
        <title>The complete genome sequence of the alkaliphilic Bacillus clausii KSM-K16.</title>
        <authorList>
            <person name="Takaki Y."/>
            <person name="Kageyama Y."/>
            <person name="Shimamura S."/>
            <person name="Suzuki H."/>
            <person name="Nishi S."/>
            <person name="Hatada Y."/>
            <person name="Kawai S."/>
            <person name="Ito S."/>
            <person name="Horikoshi K."/>
        </authorList>
    </citation>
    <scope>NUCLEOTIDE SEQUENCE [LARGE SCALE GENOMIC DNA]</scope>
    <source>
        <strain evidence="2">KSM-K16</strain>
    </source>
</reference>
<evidence type="ECO:0000313" key="1">
    <source>
        <dbReference type="EMBL" id="BAD65392.1"/>
    </source>
</evidence>
<reference evidence="1 2" key="5">
    <citation type="journal article" date="2007" name="Extremophiles">
        <title>Intragenomic diversity of the V1 regions of 16S rRNA genes in high-alkaline protease-producing Bacillus clausii spp.</title>
        <authorList>
            <person name="Kageyama Y."/>
            <person name="Takaki Y."/>
            <person name="Shimamura S."/>
            <person name="Nishi S."/>
            <person name="Nogi Y."/>
            <person name="Uchimura K."/>
            <person name="Kobayashi T."/>
            <person name="Hitomi J."/>
            <person name="Ozaki K."/>
            <person name="Kawai S."/>
            <person name="Ito S."/>
            <person name="Horikoshi K."/>
        </authorList>
    </citation>
    <scope>NUCLEOTIDE SEQUENCE [LARGE SCALE GENOMIC DNA]</scope>
    <source>
        <strain evidence="1 2">KSM-K16</strain>
    </source>
</reference>
<evidence type="ECO:0000313" key="2">
    <source>
        <dbReference type="Proteomes" id="UP000001168"/>
    </source>
</evidence>
<dbReference type="OrthoDB" id="2942634at2"/>
<gene>
    <name evidence="1" type="ordered locus">ABC2858</name>
</gene>